<dbReference type="RefSeq" id="WP_136378765.1">
    <property type="nucleotide sequence ID" value="NZ_SLUB01000007.1"/>
</dbReference>
<accession>A0A4V3V876</accession>
<dbReference type="EMBL" id="SLUB01000007">
    <property type="protein sequence ID" value="THE13863.1"/>
    <property type="molecule type" value="Genomic_DNA"/>
</dbReference>
<proteinExistence type="predicted"/>
<dbReference type="Gene3D" id="1.10.10.10">
    <property type="entry name" value="Winged helix-like DNA-binding domain superfamily/Winged helix DNA-binding domain"/>
    <property type="match status" value="1"/>
</dbReference>
<evidence type="ECO:0000313" key="6">
    <source>
        <dbReference type="Proteomes" id="UP000306477"/>
    </source>
</evidence>
<dbReference type="PANTHER" id="PTHR30363">
    <property type="entry name" value="HTH-TYPE TRANSCRIPTIONAL REGULATOR SRLR-RELATED"/>
    <property type="match status" value="1"/>
</dbReference>
<dbReference type="SMART" id="SM00420">
    <property type="entry name" value="HTH_DEOR"/>
    <property type="match status" value="1"/>
</dbReference>
<comment type="caution">
    <text evidence="5">The sequence shown here is derived from an EMBL/GenBank/DDBJ whole genome shotgun (WGS) entry which is preliminary data.</text>
</comment>
<evidence type="ECO:0000313" key="5">
    <source>
        <dbReference type="EMBL" id="THE13863.1"/>
    </source>
</evidence>
<dbReference type="InterPro" id="IPR001034">
    <property type="entry name" value="DeoR_HTH"/>
</dbReference>
<dbReference type="PRINTS" id="PR00037">
    <property type="entry name" value="HTHLACR"/>
</dbReference>
<feature type="domain" description="HTH deoR-type" evidence="4">
    <location>
        <begin position="3"/>
        <end position="58"/>
    </location>
</feature>
<evidence type="ECO:0000259" key="4">
    <source>
        <dbReference type="PROSITE" id="PS51000"/>
    </source>
</evidence>
<dbReference type="SUPFAM" id="SSF100950">
    <property type="entry name" value="NagB/RpiA/CoA transferase-like"/>
    <property type="match status" value="1"/>
</dbReference>
<sequence>MLTPERHQLILSLLKEQSVVKLHELVERTNSSESTIRRDLVQLEQENQLKRVHGGAALIHRNRTEPSYKEKTAKNIKEKIAIAKFASQLIQEGDSIFLDAGTTTQELIPFLDQEGLTVVTNGVHLIEPLLEKGIATYLIGGIIKPQTKAMIGSRALSSLNLYRFDKCFLGVNGIDLKYGFTTPDPEEALIKQTAMGLAKKSFILADHSKFNEVSFSKVSSFKDAVLITDDGLTKKELTSYQEHINIKVVTT</sequence>
<dbReference type="GO" id="GO:0003700">
    <property type="term" value="F:DNA-binding transcription factor activity"/>
    <property type="evidence" value="ECO:0007669"/>
    <property type="project" value="InterPro"/>
</dbReference>
<gene>
    <name evidence="5" type="ORF">E1I69_06375</name>
</gene>
<keyword evidence="1" id="KW-0805">Transcription regulation</keyword>
<dbReference type="Pfam" id="PF08220">
    <property type="entry name" value="HTH_DeoR"/>
    <property type="match status" value="1"/>
</dbReference>
<evidence type="ECO:0000256" key="3">
    <source>
        <dbReference type="ARBA" id="ARBA00023163"/>
    </source>
</evidence>
<dbReference type="PROSITE" id="PS51000">
    <property type="entry name" value="HTH_DEOR_2"/>
    <property type="match status" value="1"/>
</dbReference>
<dbReference type="SMART" id="SM01134">
    <property type="entry name" value="DeoRC"/>
    <property type="match status" value="1"/>
</dbReference>
<dbReference type="Gene3D" id="3.40.50.1360">
    <property type="match status" value="1"/>
</dbReference>
<protein>
    <submittedName>
        <fullName evidence="5">DeoR/GlpR transcriptional regulator</fullName>
    </submittedName>
</protein>
<dbReference type="InterPro" id="IPR037171">
    <property type="entry name" value="NagB/RpiA_transferase-like"/>
</dbReference>
<dbReference type="InterPro" id="IPR050313">
    <property type="entry name" value="Carb_Metab_HTH_regulators"/>
</dbReference>
<dbReference type="PROSITE" id="PS00894">
    <property type="entry name" value="HTH_DEOR_1"/>
    <property type="match status" value="1"/>
</dbReference>
<dbReference type="STRING" id="1033734.GCA_000285535_02669"/>
<keyword evidence="6" id="KW-1185">Reference proteome</keyword>
<dbReference type="AlphaFoldDB" id="A0A4V3V876"/>
<evidence type="ECO:0000256" key="1">
    <source>
        <dbReference type="ARBA" id="ARBA00023015"/>
    </source>
</evidence>
<dbReference type="PANTHER" id="PTHR30363:SF56">
    <property type="entry name" value="TRANSCRIPTIONAL REGULATOR, DEOR FAMILY"/>
    <property type="match status" value="1"/>
</dbReference>
<evidence type="ECO:0000256" key="2">
    <source>
        <dbReference type="ARBA" id="ARBA00023125"/>
    </source>
</evidence>
<dbReference type="SUPFAM" id="SSF46785">
    <property type="entry name" value="Winged helix' DNA-binding domain"/>
    <property type="match status" value="1"/>
</dbReference>
<dbReference type="GO" id="GO:0003677">
    <property type="term" value="F:DNA binding"/>
    <property type="evidence" value="ECO:0007669"/>
    <property type="project" value="UniProtKB-KW"/>
</dbReference>
<dbReference type="InterPro" id="IPR018356">
    <property type="entry name" value="Tscrpt_reg_HTH_DeoR_CS"/>
</dbReference>
<name>A0A4V3V876_9BACI</name>
<keyword evidence="2" id="KW-0238">DNA-binding</keyword>
<dbReference type="Pfam" id="PF00455">
    <property type="entry name" value="DeoRC"/>
    <property type="match status" value="1"/>
</dbReference>
<reference evidence="5 6" key="1">
    <citation type="journal article" date="2019" name="Indoor Air">
        <title>Impacts of indoor surface finishes on bacterial viability.</title>
        <authorList>
            <person name="Hu J."/>
            <person name="Maamar S.B."/>
            <person name="Glawe A.J."/>
            <person name="Gottel N."/>
            <person name="Gilbert J.A."/>
            <person name="Hartmann E.M."/>
        </authorList>
    </citation>
    <scope>NUCLEOTIDE SEQUENCE [LARGE SCALE GENOMIC DNA]</scope>
    <source>
        <strain evidence="5 6">AF060A6</strain>
    </source>
</reference>
<dbReference type="InterPro" id="IPR014036">
    <property type="entry name" value="DeoR-like_C"/>
</dbReference>
<dbReference type="Proteomes" id="UP000306477">
    <property type="component" value="Unassembled WGS sequence"/>
</dbReference>
<dbReference type="InterPro" id="IPR036390">
    <property type="entry name" value="WH_DNA-bd_sf"/>
</dbReference>
<dbReference type="InterPro" id="IPR036388">
    <property type="entry name" value="WH-like_DNA-bd_sf"/>
</dbReference>
<dbReference type="OrthoDB" id="9797223at2"/>
<keyword evidence="3" id="KW-0804">Transcription</keyword>
<organism evidence="5 6">
    <name type="scientific">Bacillus timonensis</name>
    <dbReference type="NCBI Taxonomy" id="1033734"/>
    <lineage>
        <taxon>Bacteria</taxon>
        <taxon>Bacillati</taxon>
        <taxon>Bacillota</taxon>
        <taxon>Bacilli</taxon>
        <taxon>Bacillales</taxon>
        <taxon>Bacillaceae</taxon>
        <taxon>Bacillus</taxon>
    </lineage>
</organism>